<dbReference type="Pfam" id="PF01728">
    <property type="entry name" value="FtsJ"/>
    <property type="match status" value="1"/>
</dbReference>
<reference evidence="3 4" key="1">
    <citation type="submission" date="2024-02" db="EMBL/GenBank/DDBJ databases">
        <title>De novo assembly and annotation of 12 fungi associated with fruit tree decline syndrome in Ontario, Canada.</title>
        <authorList>
            <person name="Sulman M."/>
            <person name="Ellouze W."/>
            <person name="Ilyukhin E."/>
        </authorList>
    </citation>
    <scope>NUCLEOTIDE SEQUENCE [LARGE SCALE GENOMIC DNA]</scope>
    <source>
        <strain evidence="3 4">M11/M66-122</strain>
    </source>
</reference>
<sequence length="434" mass="48365">MALPVSEESVQHEAAHDAAISGSDEGDTPSSPSPTEPRARTPNAIVKEYLLERVPEFRRLDSLREEGWQRPEGDAHFARQRHTADTSNQNGKTAWGFYKRMLSIAQELHDSTGALQIRHTASDPAILDMCAAPGGFLEVAMNQNPGACAVAFSLPESVGGHKLLMPRRSDVMCNFLDVTMLAADMGVGTGMAKAPEPDDTPKTAPTEQGKGQKHKLFGEVIPDNHPDADYFIRERQLQVSQKFDLVFCDGQVLRTHEEHRATYREKREATRLTLTQLALGLEHLRPGGTMVVLLHKVEAWDTVMLLRTFDRFTTGSTRTGRGVRTFKPRAGHKTRSSFYLVAMGVRSDSPEAHRAIARWKNLWRVATFGTDEEWTTAKYGDSSNEENVENLLEEFGDKLVALGRSVWKIQAQALKKAPFMQDAWATARPREFSG</sequence>
<evidence type="ECO:0000259" key="2">
    <source>
        <dbReference type="Pfam" id="PF01728"/>
    </source>
</evidence>
<feature type="region of interest" description="Disordered" evidence="1">
    <location>
        <begin position="192"/>
        <end position="212"/>
    </location>
</feature>
<dbReference type="EMBL" id="JAKJXP020000179">
    <property type="protein sequence ID" value="KAK7739795.1"/>
    <property type="molecule type" value="Genomic_DNA"/>
</dbReference>
<proteinExistence type="predicted"/>
<dbReference type="GO" id="GO:0008168">
    <property type="term" value="F:methyltransferase activity"/>
    <property type="evidence" value="ECO:0007669"/>
    <property type="project" value="InterPro"/>
</dbReference>
<dbReference type="SUPFAM" id="SSF53335">
    <property type="entry name" value="S-adenosyl-L-methionine-dependent methyltransferases"/>
    <property type="match status" value="1"/>
</dbReference>
<dbReference type="Proteomes" id="UP001320420">
    <property type="component" value="Unassembled WGS sequence"/>
</dbReference>
<evidence type="ECO:0000256" key="1">
    <source>
        <dbReference type="SAM" id="MobiDB-lite"/>
    </source>
</evidence>
<dbReference type="AlphaFoldDB" id="A0AAN9YFT6"/>
<dbReference type="InterPro" id="IPR029063">
    <property type="entry name" value="SAM-dependent_MTases_sf"/>
</dbReference>
<accession>A0AAN9YFT6</accession>
<dbReference type="Gene3D" id="3.40.50.150">
    <property type="entry name" value="Vaccinia Virus protein VP39"/>
    <property type="match status" value="1"/>
</dbReference>
<dbReference type="InterPro" id="IPR002877">
    <property type="entry name" value="RNA_MeTrfase_FtsJ_dom"/>
</dbReference>
<evidence type="ECO:0000313" key="3">
    <source>
        <dbReference type="EMBL" id="KAK7739795.1"/>
    </source>
</evidence>
<feature type="region of interest" description="Disordered" evidence="1">
    <location>
        <begin position="1"/>
        <end position="44"/>
    </location>
</feature>
<comment type="caution">
    <text evidence="3">The sequence shown here is derived from an EMBL/GenBank/DDBJ whole genome shotgun (WGS) entry which is preliminary data.</text>
</comment>
<feature type="domain" description="Ribosomal RNA methyltransferase FtsJ" evidence="2">
    <location>
        <begin position="124"/>
        <end position="343"/>
    </location>
</feature>
<protein>
    <recommendedName>
        <fullName evidence="2">Ribosomal RNA methyltransferase FtsJ domain-containing protein</fullName>
    </recommendedName>
</protein>
<name>A0AAN9YFT6_9PEZI</name>
<evidence type="ECO:0000313" key="4">
    <source>
        <dbReference type="Proteomes" id="UP001320420"/>
    </source>
</evidence>
<gene>
    <name evidence="3" type="ORF">SLS62_011237</name>
</gene>
<keyword evidence="4" id="KW-1185">Reference proteome</keyword>
<dbReference type="GO" id="GO:0032259">
    <property type="term" value="P:methylation"/>
    <property type="evidence" value="ECO:0007669"/>
    <property type="project" value="InterPro"/>
</dbReference>
<organism evidence="3 4">
    <name type="scientific">Diatrype stigma</name>
    <dbReference type="NCBI Taxonomy" id="117547"/>
    <lineage>
        <taxon>Eukaryota</taxon>
        <taxon>Fungi</taxon>
        <taxon>Dikarya</taxon>
        <taxon>Ascomycota</taxon>
        <taxon>Pezizomycotina</taxon>
        <taxon>Sordariomycetes</taxon>
        <taxon>Xylariomycetidae</taxon>
        <taxon>Xylariales</taxon>
        <taxon>Diatrypaceae</taxon>
        <taxon>Diatrype</taxon>
    </lineage>
</organism>